<dbReference type="Gene3D" id="3.30.450.40">
    <property type="match status" value="1"/>
</dbReference>
<dbReference type="InterPro" id="IPR036388">
    <property type="entry name" value="WH-like_DNA-bd_sf"/>
</dbReference>
<evidence type="ECO:0000256" key="3">
    <source>
        <dbReference type="ARBA" id="ARBA00023163"/>
    </source>
</evidence>
<dbReference type="Pfam" id="PF00196">
    <property type="entry name" value="GerE"/>
    <property type="match status" value="1"/>
</dbReference>
<dbReference type="InterPro" id="IPR029016">
    <property type="entry name" value="GAF-like_dom_sf"/>
</dbReference>
<dbReference type="SMART" id="SM00421">
    <property type="entry name" value="HTH_LUXR"/>
    <property type="match status" value="1"/>
</dbReference>
<gene>
    <name evidence="5" type="ORF">EG850_10395</name>
</gene>
<name>A0A3P3VTJ1_9MICO</name>
<feature type="domain" description="HTH luxR-type" evidence="4">
    <location>
        <begin position="220"/>
        <end position="285"/>
    </location>
</feature>
<keyword evidence="2" id="KW-0238">DNA-binding</keyword>
<dbReference type="PROSITE" id="PS50043">
    <property type="entry name" value="HTH_LUXR_2"/>
    <property type="match status" value="1"/>
</dbReference>
<dbReference type="Gene3D" id="1.10.10.10">
    <property type="entry name" value="Winged helix-like DNA-binding domain superfamily/Winged helix DNA-binding domain"/>
    <property type="match status" value="1"/>
</dbReference>
<dbReference type="PROSITE" id="PS00622">
    <property type="entry name" value="HTH_LUXR_1"/>
    <property type="match status" value="1"/>
</dbReference>
<keyword evidence="6" id="KW-1185">Reference proteome</keyword>
<dbReference type="PRINTS" id="PR00038">
    <property type="entry name" value="HTHLUXR"/>
</dbReference>
<evidence type="ECO:0000256" key="2">
    <source>
        <dbReference type="ARBA" id="ARBA00023125"/>
    </source>
</evidence>
<comment type="caution">
    <text evidence="5">The sequence shown here is derived from an EMBL/GenBank/DDBJ whole genome shotgun (WGS) entry which is preliminary data.</text>
</comment>
<dbReference type="OrthoDB" id="4069167at2"/>
<dbReference type="SUPFAM" id="SSF46894">
    <property type="entry name" value="C-terminal effector domain of the bipartite response regulators"/>
    <property type="match status" value="1"/>
</dbReference>
<dbReference type="GO" id="GO:0006355">
    <property type="term" value="P:regulation of DNA-templated transcription"/>
    <property type="evidence" value="ECO:0007669"/>
    <property type="project" value="InterPro"/>
</dbReference>
<dbReference type="SUPFAM" id="SSF55781">
    <property type="entry name" value="GAF domain-like"/>
    <property type="match status" value="1"/>
</dbReference>
<evidence type="ECO:0000256" key="1">
    <source>
        <dbReference type="ARBA" id="ARBA00023015"/>
    </source>
</evidence>
<evidence type="ECO:0000313" key="6">
    <source>
        <dbReference type="Proteomes" id="UP000274391"/>
    </source>
</evidence>
<accession>A0A3P3VTJ1</accession>
<dbReference type="EMBL" id="RQVS01000012">
    <property type="protein sequence ID" value="RRJ86121.1"/>
    <property type="molecule type" value="Genomic_DNA"/>
</dbReference>
<dbReference type="Proteomes" id="UP000274391">
    <property type="component" value="Unassembled WGS sequence"/>
</dbReference>
<protein>
    <submittedName>
        <fullName evidence="5">Helix-turn-helix transcriptional regulator</fullName>
    </submittedName>
</protein>
<reference evidence="5 6" key="1">
    <citation type="submission" date="2018-11" db="EMBL/GenBank/DDBJ databases">
        <title>YIM 102482-1 draft genome.</title>
        <authorList>
            <person name="Li G."/>
            <person name="Jiang Y."/>
        </authorList>
    </citation>
    <scope>NUCLEOTIDE SEQUENCE [LARGE SCALE GENOMIC DNA]</scope>
    <source>
        <strain evidence="5 6">YIM 102482-1</strain>
    </source>
</reference>
<dbReference type="PANTHER" id="PTHR44688">
    <property type="entry name" value="DNA-BINDING TRANSCRIPTIONAL ACTIVATOR DEVR_DOSR"/>
    <property type="match status" value="1"/>
</dbReference>
<keyword evidence="3" id="KW-0804">Transcription</keyword>
<dbReference type="GO" id="GO:0003677">
    <property type="term" value="F:DNA binding"/>
    <property type="evidence" value="ECO:0007669"/>
    <property type="project" value="UniProtKB-KW"/>
</dbReference>
<dbReference type="CDD" id="cd06170">
    <property type="entry name" value="LuxR_C_like"/>
    <property type="match status" value="1"/>
</dbReference>
<sequence length="288" mass="31364">MQRSTMKSEYELLDLAVSELSSSGAFPLVFGGLSSSNGIHVSTLRGHRTPNLVGLNVEVNRGLGGRSISDRQPRITNNYRTSRVITHDYDRQVLSEGVSTLLAVPVIVDNQVRGVIYGGQRNDVSVGNVSIEPAVRIAAKLQRALAARDDAERVRLQVASHQQRRAVQDAPELDPAQLEQLRTSYAELRSIAAAVENPEIVGRLRVLEQRIAGLVSTEAVCPAEVRLSPRELDVLGYVAVGLRNAEVARELGLTESTVKSYLGAAMQKLGQRSRHGAVVEARRFGFLP</sequence>
<keyword evidence="1" id="KW-0805">Transcription regulation</keyword>
<dbReference type="InterPro" id="IPR000792">
    <property type="entry name" value="Tscrpt_reg_LuxR_C"/>
</dbReference>
<evidence type="ECO:0000259" key="4">
    <source>
        <dbReference type="PROSITE" id="PS50043"/>
    </source>
</evidence>
<dbReference type="AlphaFoldDB" id="A0A3P3VTJ1"/>
<dbReference type="PANTHER" id="PTHR44688:SF16">
    <property type="entry name" value="DNA-BINDING TRANSCRIPTIONAL ACTIVATOR DEVR_DOSR"/>
    <property type="match status" value="1"/>
</dbReference>
<dbReference type="InterPro" id="IPR016032">
    <property type="entry name" value="Sig_transdc_resp-reg_C-effctor"/>
</dbReference>
<organism evidence="5 6">
    <name type="scientific">Gulosibacter macacae</name>
    <dbReference type="NCBI Taxonomy" id="2488791"/>
    <lineage>
        <taxon>Bacteria</taxon>
        <taxon>Bacillati</taxon>
        <taxon>Actinomycetota</taxon>
        <taxon>Actinomycetes</taxon>
        <taxon>Micrococcales</taxon>
        <taxon>Microbacteriaceae</taxon>
        <taxon>Gulosibacter</taxon>
    </lineage>
</organism>
<evidence type="ECO:0000313" key="5">
    <source>
        <dbReference type="EMBL" id="RRJ86121.1"/>
    </source>
</evidence>
<proteinExistence type="predicted"/>